<gene>
    <name evidence="1" type="ORF">BJ976_001448</name>
</gene>
<name>A0A4Y8X4A4_9MICC</name>
<proteinExistence type="predicted"/>
<sequence length="101" mass="10308">MRTSLPLAVAALAMGLVAVLLGVTGTDLTDHALASTGVVVGLGVLGMLRHWTEMGLVLMLGAPAMAAASFSDRFHPSWAAGLVAVVVLAHALRAEPLPAER</sequence>
<dbReference type="EMBL" id="JACHMC010000001">
    <property type="protein sequence ID" value="MBB4883097.1"/>
    <property type="molecule type" value="Genomic_DNA"/>
</dbReference>
<organism evidence="1 2">
    <name type="scientific">Micrococcus flavus</name>
    <dbReference type="NCBI Taxonomy" id="384602"/>
    <lineage>
        <taxon>Bacteria</taxon>
        <taxon>Bacillati</taxon>
        <taxon>Actinomycetota</taxon>
        <taxon>Actinomycetes</taxon>
        <taxon>Micrococcales</taxon>
        <taxon>Micrococcaceae</taxon>
        <taxon>Micrococcus</taxon>
    </lineage>
</organism>
<reference evidence="1 2" key="1">
    <citation type="submission" date="2020-08" db="EMBL/GenBank/DDBJ databases">
        <title>Sequencing the genomes of 1000 actinobacteria strains.</title>
        <authorList>
            <person name="Klenk H.-P."/>
        </authorList>
    </citation>
    <scope>NUCLEOTIDE SEQUENCE [LARGE SCALE GENOMIC DNA]</scope>
    <source>
        <strain evidence="1 2">DSM 19079</strain>
    </source>
</reference>
<dbReference type="AlphaFoldDB" id="A0A4Y8X4A4"/>
<keyword evidence="2" id="KW-1185">Reference proteome</keyword>
<evidence type="ECO:0000313" key="1">
    <source>
        <dbReference type="EMBL" id="MBB4883097.1"/>
    </source>
</evidence>
<accession>A0A4Y8X4A4</accession>
<comment type="caution">
    <text evidence="1">The sequence shown here is derived from an EMBL/GenBank/DDBJ whole genome shotgun (WGS) entry which is preliminary data.</text>
</comment>
<protein>
    <submittedName>
        <fullName evidence="1">Uncharacterized protein</fullName>
    </submittedName>
</protein>
<evidence type="ECO:0000313" key="2">
    <source>
        <dbReference type="Proteomes" id="UP000560081"/>
    </source>
</evidence>
<dbReference type="RefSeq" id="WP_135028335.1">
    <property type="nucleotide sequence ID" value="NZ_BMLA01000001.1"/>
</dbReference>
<dbReference type="Proteomes" id="UP000560081">
    <property type="component" value="Unassembled WGS sequence"/>
</dbReference>